<dbReference type="InterPro" id="IPR036390">
    <property type="entry name" value="WH_DNA-bd_sf"/>
</dbReference>
<accession>A0ABS4IBT5</accession>
<gene>
    <name evidence="2" type="ORF">J2Z83_000493</name>
</gene>
<dbReference type="SUPFAM" id="SSF46785">
    <property type="entry name" value="Winged helix' DNA-binding domain"/>
    <property type="match status" value="1"/>
</dbReference>
<dbReference type="RefSeq" id="WP_209461636.1">
    <property type="nucleotide sequence ID" value="NZ_CP110224.1"/>
</dbReference>
<comment type="caution">
    <text evidence="2">The sequence shown here is derived from an EMBL/GenBank/DDBJ whole genome shotgun (WGS) entry which is preliminary data.</text>
</comment>
<dbReference type="InterPro" id="IPR036388">
    <property type="entry name" value="WH-like_DNA-bd_sf"/>
</dbReference>
<dbReference type="CDD" id="cd00090">
    <property type="entry name" value="HTH_ARSR"/>
    <property type="match status" value="1"/>
</dbReference>
<dbReference type="GO" id="GO:0003677">
    <property type="term" value="F:DNA binding"/>
    <property type="evidence" value="ECO:0007669"/>
    <property type="project" value="UniProtKB-KW"/>
</dbReference>
<evidence type="ECO:0000313" key="2">
    <source>
        <dbReference type="EMBL" id="MBP1968401.1"/>
    </source>
</evidence>
<keyword evidence="1 2" id="KW-0238">DNA-binding</keyword>
<reference evidence="2 3" key="1">
    <citation type="submission" date="2021-03" db="EMBL/GenBank/DDBJ databases">
        <title>Genomic Encyclopedia of Type Strains, Phase IV (KMG-IV): sequencing the most valuable type-strain genomes for metagenomic binning, comparative biology and taxonomic classification.</title>
        <authorList>
            <person name="Goeker M."/>
        </authorList>
    </citation>
    <scope>NUCLEOTIDE SEQUENCE [LARGE SCALE GENOMIC DNA]</scope>
    <source>
        <strain evidence="2 3">DSM 25609</strain>
    </source>
</reference>
<keyword evidence="3" id="KW-1185">Reference proteome</keyword>
<sequence length="156" mass="18415">MDKREMMEINLKQQKVISDPLRSQIIALLYEEPMTPKQTADKVGKNPGTIYYHIQQLFKHHILEIDHVSTEKGIVEKYYRAKAVSFRNPDEEVPSNHVGGSRSHMFLSDKLVKELDEEVQELFFKYAHLSYKETEEQKPYEVGFHIKEFKEEEGEE</sequence>
<evidence type="ECO:0000313" key="3">
    <source>
        <dbReference type="Proteomes" id="UP001519345"/>
    </source>
</evidence>
<dbReference type="InterPro" id="IPR011991">
    <property type="entry name" value="ArsR-like_HTH"/>
</dbReference>
<protein>
    <submittedName>
        <fullName evidence="2">DNA-binding transcriptional ArsR family regulator</fullName>
    </submittedName>
</protein>
<organism evidence="2 3">
    <name type="scientific">Virgibacillus natechei</name>
    <dbReference type="NCBI Taxonomy" id="1216297"/>
    <lineage>
        <taxon>Bacteria</taxon>
        <taxon>Bacillati</taxon>
        <taxon>Bacillota</taxon>
        <taxon>Bacilli</taxon>
        <taxon>Bacillales</taxon>
        <taxon>Bacillaceae</taxon>
        <taxon>Virgibacillus</taxon>
    </lineage>
</organism>
<evidence type="ECO:0000256" key="1">
    <source>
        <dbReference type="ARBA" id="ARBA00023125"/>
    </source>
</evidence>
<dbReference type="Gene3D" id="1.10.10.10">
    <property type="entry name" value="Winged helix-like DNA-binding domain superfamily/Winged helix DNA-binding domain"/>
    <property type="match status" value="1"/>
</dbReference>
<dbReference type="Proteomes" id="UP001519345">
    <property type="component" value="Unassembled WGS sequence"/>
</dbReference>
<proteinExistence type="predicted"/>
<name>A0ABS4IBT5_9BACI</name>
<dbReference type="Pfam" id="PF12840">
    <property type="entry name" value="HTH_20"/>
    <property type="match status" value="1"/>
</dbReference>
<dbReference type="EMBL" id="JAGGKX010000002">
    <property type="protein sequence ID" value="MBP1968401.1"/>
    <property type="molecule type" value="Genomic_DNA"/>
</dbReference>